<evidence type="ECO:0000313" key="3">
    <source>
        <dbReference type="EMBL" id="NQX46630.1"/>
    </source>
</evidence>
<protein>
    <submittedName>
        <fullName evidence="3">Extracellular solute-binding protein</fullName>
    </submittedName>
</protein>
<evidence type="ECO:0000313" key="4">
    <source>
        <dbReference type="Proteomes" id="UP000711047"/>
    </source>
</evidence>
<keyword evidence="1 2" id="KW-0732">Signal</keyword>
<comment type="caution">
    <text evidence="3">The sequence shown here is derived from an EMBL/GenBank/DDBJ whole genome shotgun (WGS) entry which is preliminary data.</text>
</comment>
<dbReference type="InterPro" id="IPR050490">
    <property type="entry name" value="Bact_solute-bd_prot1"/>
</dbReference>
<feature type="signal peptide" evidence="2">
    <location>
        <begin position="1"/>
        <end position="28"/>
    </location>
</feature>
<evidence type="ECO:0000256" key="1">
    <source>
        <dbReference type="ARBA" id="ARBA00022729"/>
    </source>
</evidence>
<reference evidence="3 4" key="1">
    <citation type="submission" date="2020-05" db="EMBL/GenBank/DDBJ databases">
        <title>Paenibacillus glebae, sp. nov., Paenibacillus humi sp. nov., Paenibacillus pedi sp. nov., Paenibacillus terrestris sp. nov. and Paenibacillus terricola sp. nov., isolated from a forest top soil sample.</title>
        <authorList>
            <person name="Qi S."/>
            <person name="Carlier A."/>
            <person name="Cnockaert M."/>
            <person name="Vandamme P."/>
        </authorList>
    </citation>
    <scope>NUCLEOTIDE SEQUENCE [LARGE SCALE GENOMIC DNA]</scope>
    <source>
        <strain evidence="3 4">LMG 29502</strain>
    </source>
</reference>
<feature type="chain" id="PRO_5046954666" evidence="2">
    <location>
        <begin position="29"/>
        <end position="557"/>
    </location>
</feature>
<sequence>MIACRLRRYSAFLTSPVLLLLWGLLSGCGGQPAPSAASHVQEPGPQEASDSGATVPKFKISWTMHQNLPVAEDAVMVRALEQKFNVDLEFWNLANNNYESLLDLKLVQGHIPDLFRVRQTQDLLKYQQQGLLAAIPEDLLNTHAPNILKAIREYAPAYQDYGRINGSYYGIPVINPTNIYRVPVVYRQDWLDKLGLTVPGTLADFEKVIYAFANQDPDGNGIRDTYGLSLEGMNVVFGAFGQMVFTDQLYFSRKDQGLVIGALEPDMKKALHYLRKWYRDGIIDPEFITGENSGGYKHLSHAFIKGRIGMTSMGNYYHWVQDGDYLDWSLDHQKTARLVPAEATFNVKELTAKNPQAKIVFGRPVSGPDGKRGSKAYDMLMSFTAIGADAAQEPGKLETLLQMLDYVSASPDPDEAAALQYGIQGTHWAWAGTGKQDIILLPPYNRMFSYQNTIGANIGMTLPVIPSDRRDQWASTLGLDHDGIYNALEVATPSLIRNSPGLIKLRDQAYIAFITGERPLEEFGEFVEEFMSAGGAEVLKEANESYRELIPHRIGEQ</sequence>
<dbReference type="SUPFAM" id="SSF53850">
    <property type="entry name" value="Periplasmic binding protein-like II"/>
    <property type="match status" value="1"/>
</dbReference>
<dbReference type="PANTHER" id="PTHR43649:SF33">
    <property type="entry name" value="POLYGALACTURONAN_RHAMNOGALACTURONAN-BINDING PROTEIN YTCQ"/>
    <property type="match status" value="1"/>
</dbReference>
<dbReference type="RefSeq" id="WP_173134587.1">
    <property type="nucleotide sequence ID" value="NZ_JABMKX010000007.1"/>
</dbReference>
<gene>
    <name evidence="3" type="ORF">HQN87_14925</name>
</gene>
<keyword evidence="4" id="KW-1185">Reference proteome</keyword>
<name>A0ABX2DQC4_9BACL</name>
<dbReference type="PANTHER" id="PTHR43649">
    <property type="entry name" value="ARABINOSE-BINDING PROTEIN-RELATED"/>
    <property type="match status" value="1"/>
</dbReference>
<dbReference type="Proteomes" id="UP000711047">
    <property type="component" value="Unassembled WGS sequence"/>
</dbReference>
<dbReference type="Gene3D" id="3.40.190.10">
    <property type="entry name" value="Periplasmic binding protein-like II"/>
    <property type="match status" value="2"/>
</dbReference>
<accession>A0ABX2DQC4</accession>
<organism evidence="3 4">
    <name type="scientific">Paenibacillus tritici</name>
    <dbReference type="NCBI Taxonomy" id="1873425"/>
    <lineage>
        <taxon>Bacteria</taxon>
        <taxon>Bacillati</taxon>
        <taxon>Bacillota</taxon>
        <taxon>Bacilli</taxon>
        <taxon>Bacillales</taxon>
        <taxon>Paenibacillaceae</taxon>
        <taxon>Paenibacillus</taxon>
    </lineage>
</organism>
<proteinExistence type="predicted"/>
<dbReference type="PROSITE" id="PS51257">
    <property type="entry name" value="PROKAR_LIPOPROTEIN"/>
    <property type="match status" value="1"/>
</dbReference>
<evidence type="ECO:0000256" key="2">
    <source>
        <dbReference type="SAM" id="SignalP"/>
    </source>
</evidence>
<dbReference type="EMBL" id="JABMKX010000007">
    <property type="protein sequence ID" value="NQX46630.1"/>
    <property type="molecule type" value="Genomic_DNA"/>
</dbReference>